<dbReference type="Proteomes" id="UP000078200">
    <property type="component" value="Unassembled WGS sequence"/>
</dbReference>
<organism evidence="1 2">
    <name type="scientific">Glossina austeni</name>
    <name type="common">Savannah tsetse fly</name>
    <dbReference type="NCBI Taxonomy" id="7395"/>
    <lineage>
        <taxon>Eukaryota</taxon>
        <taxon>Metazoa</taxon>
        <taxon>Ecdysozoa</taxon>
        <taxon>Arthropoda</taxon>
        <taxon>Hexapoda</taxon>
        <taxon>Insecta</taxon>
        <taxon>Pterygota</taxon>
        <taxon>Neoptera</taxon>
        <taxon>Endopterygota</taxon>
        <taxon>Diptera</taxon>
        <taxon>Brachycera</taxon>
        <taxon>Muscomorpha</taxon>
        <taxon>Hippoboscoidea</taxon>
        <taxon>Glossinidae</taxon>
        <taxon>Glossina</taxon>
    </lineage>
</organism>
<dbReference type="AlphaFoldDB" id="A0A1A9UVN7"/>
<protein>
    <submittedName>
        <fullName evidence="1">Uncharacterized protein</fullName>
    </submittedName>
</protein>
<evidence type="ECO:0000313" key="2">
    <source>
        <dbReference type="Proteomes" id="UP000078200"/>
    </source>
</evidence>
<dbReference type="VEuPathDB" id="VectorBase:GAUT017238"/>
<sequence>MVTRRTQTRINKYQRSNVCYIIREAHFINLATLCSERTLTAIHIDYKLVVCRSRSVSVISKLAVHKSLSNWSREDNNNDKVYHCLTLGKSNTCPVKENNVSRVS</sequence>
<dbReference type="EnsemblMetazoa" id="GAUT017238-RA">
    <property type="protein sequence ID" value="GAUT017238-PA"/>
    <property type="gene ID" value="GAUT017238"/>
</dbReference>
<keyword evidence="2" id="KW-1185">Reference proteome</keyword>
<reference evidence="1" key="1">
    <citation type="submission" date="2020-05" db="UniProtKB">
        <authorList>
            <consortium name="EnsemblMetazoa"/>
        </authorList>
    </citation>
    <scope>IDENTIFICATION</scope>
    <source>
        <strain evidence="1">TTRI</strain>
    </source>
</reference>
<evidence type="ECO:0000313" key="1">
    <source>
        <dbReference type="EnsemblMetazoa" id="GAUT017238-PA"/>
    </source>
</evidence>
<proteinExistence type="predicted"/>
<name>A0A1A9UVN7_GLOAU</name>
<accession>A0A1A9UVN7</accession>